<evidence type="ECO:0000313" key="3">
    <source>
        <dbReference type="Proteomes" id="UP000076830"/>
    </source>
</evidence>
<reference evidence="2 3" key="1">
    <citation type="submission" date="2016-04" db="EMBL/GenBank/DDBJ databases">
        <title>Complete genome sequence of Dokdonella koreensis DS-123T.</title>
        <authorList>
            <person name="Kim J.F."/>
            <person name="Lee H."/>
            <person name="Kwak M.-J."/>
        </authorList>
    </citation>
    <scope>NUCLEOTIDE SEQUENCE [LARGE SCALE GENOMIC DNA]</scope>
    <source>
        <strain evidence="2 3">DS-123</strain>
    </source>
</reference>
<evidence type="ECO:0000256" key="1">
    <source>
        <dbReference type="SAM" id="SignalP"/>
    </source>
</evidence>
<name>A0A160DV24_9GAMM</name>
<organism evidence="2 3">
    <name type="scientific">Dokdonella koreensis DS-123</name>
    <dbReference type="NCBI Taxonomy" id="1300342"/>
    <lineage>
        <taxon>Bacteria</taxon>
        <taxon>Pseudomonadati</taxon>
        <taxon>Pseudomonadota</taxon>
        <taxon>Gammaproteobacteria</taxon>
        <taxon>Lysobacterales</taxon>
        <taxon>Rhodanobacteraceae</taxon>
        <taxon>Dokdonella</taxon>
    </lineage>
</organism>
<gene>
    <name evidence="2" type="ORF">I596_2357</name>
</gene>
<dbReference type="Gene3D" id="2.60.40.10">
    <property type="entry name" value="Immunoglobulins"/>
    <property type="match status" value="1"/>
</dbReference>
<accession>A0A160DV24</accession>
<keyword evidence="3" id="KW-1185">Reference proteome</keyword>
<proteinExistence type="predicted"/>
<dbReference type="AlphaFoldDB" id="A0A160DV24"/>
<sequence>MIARRLFLLAASLLPLVAWAESLVIEPKHAKFDTATAFSTVQQRYTVVNNSDKPVRIKDWKAIAGHGEVKGLPEVLAPGERREFEVVLELPGKLGSALHRFAIFTDEPGVERYRFTLSGFVLSLVSPAHAVIDFGKTTADAGGEQKVTLSASEKTPLALQRVVSAPDWIDARVEGTTVSARIRPAAALGMRAGVIQVATNLPQQPFVEVTTKAIVEGALRPSTYGVGMKPLQVGERATASIELIYTGRSDLAALKVDAPEGWEVARSACQSELPPETRCVRIGLARPLTETGRSTGFFTFRLAGEPDLAIPFGVIALGKDQTIRELVIDEGKELGNSGYVDVAKALQQGTAAGTPAPVAETTAAAPERIAHSEGRGPVKLAWSARNDDKIFGYVVYRAEDRAGPFVRISEQPIARKEPAAGSDKADYAFVDASVSPGATYYYYIDVLGSDGEQRRFSPVLSKKVLK</sequence>
<evidence type="ECO:0008006" key="4">
    <source>
        <dbReference type="Google" id="ProtNLM"/>
    </source>
</evidence>
<protein>
    <recommendedName>
        <fullName evidence="4">Fibronectin type-III domain-containing protein</fullName>
    </recommendedName>
</protein>
<dbReference type="Proteomes" id="UP000076830">
    <property type="component" value="Chromosome"/>
</dbReference>
<evidence type="ECO:0000313" key="2">
    <source>
        <dbReference type="EMBL" id="ANB18365.1"/>
    </source>
</evidence>
<feature type="chain" id="PRO_5007813698" description="Fibronectin type-III domain-containing protein" evidence="1">
    <location>
        <begin position="21"/>
        <end position="466"/>
    </location>
</feature>
<dbReference type="KEGG" id="dko:I596_2357"/>
<feature type="signal peptide" evidence="1">
    <location>
        <begin position="1"/>
        <end position="20"/>
    </location>
</feature>
<dbReference type="EMBL" id="CP015249">
    <property type="protein sequence ID" value="ANB18365.1"/>
    <property type="molecule type" value="Genomic_DNA"/>
</dbReference>
<keyword evidence="1" id="KW-0732">Signal</keyword>
<dbReference type="STRING" id="1300342.I596_2357"/>
<dbReference type="InterPro" id="IPR013783">
    <property type="entry name" value="Ig-like_fold"/>
</dbReference>